<proteinExistence type="predicted"/>
<organism evidence="1 2">
    <name type="scientific">Epibacterium ulvae</name>
    <dbReference type="NCBI Taxonomy" id="1156985"/>
    <lineage>
        <taxon>Bacteria</taxon>
        <taxon>Pseudomonadati</taxon>
        <taxon>Pseudomonadota</taxon>
        <taxon>Alphaproteobacteria</taxon>
        <taxon>Rhodobacterales</taxon>
        <taxon>Roseobacteraceae</taxon>
        <taxon>Epibacterium</taxon>
    </lineage>
</organism>
<sequence>MLKIEVVEGVMLDDTPIMKRAQIDQIRASNDILKQTENICNEKITHLQVQILEAQRNAYVDAYIEALNMLWDASEAYNISINQLEQRFQVILQRVVQNLLTAVDADALIKASLGPVIDELKKEAEITVTCAPGKDADIREAFGALLAPQHQGNFLVEVDPQLLESECKIFTASEIIDLNITLQTEALVQAALSQEDMDFDQ</sequence>
<dbReference type="EMBL" id="FMWG01000004">
    <property type="protein sequence ID" value="SCZ61821.1"/>
    <property type="molecule type" value="Genomic_DNA"/>
</dbReference>
<accession>A0A1G5QKG1</accession>
<reference evidence="1 2" key="1">
    <citation type="submission" date="2016-10" db="EMBL/GenBank/DDBJ databases">
        <authorList>
            <person name="de Groot N.N."/>
        </authorList>
    </citation>
    <scope>NUCLEOTIDE SEQUENCE [LARGE SCALE GENOMIC DNA]</scope>
    <source>
        <strain evidence="1 2">U95</strain>
    </source>
</reference>
<name>A0A1G5QKG1_9RHOB</name>
<dbReference type="STRING" id="1156985.SAMN04488118_104297"/>
<evidence type="ECO:0000313" key="2">
    <source>
        <dbReference type="Proteomes" id="UP000198767"/>
    </source>
</evidence>
<evidence type="ECO:0000313" key="1">
    <source>
        <dbReference type="EMBL" id="SCZ61821.1"/>
    </source>
</evidence>
<keyword evidence="2" id="KW-1185">Reference proteome</keyword>
<dbReference type="Proteomes" id="UP000198767">
    <property type="component" value="Unassembled WGS sequence"/>
</dbReference>
<gene>
    <name evidence="1" type="ORF">SAMN04488118_104297</name>
</gene>
<dbReference type="AlphaFoldDB" id="A0A1G5QKG1"/>
<protein>
    <submittedName>
        <fullName evidence="1">HrpE/YscL/FliH and V-type ATPase subunit E</fullName>
    </submittedName>
</protein>
<dbReference type="RefSeq" id="WP_090218097.1">
    <property type="nucleotide sequence ID" value="NZ_FMWG01000004.1"/>
</dbReference>